<organism evidence="7 8">
    <name type="scientific">Caenorhabditis elegans</name>
    <dbReference type="NCBI Taxonomy" id="6239"/>
    <lineage>
        <taxon>Eukaryota</taxon>
        <taxon>Metazoa</taxon>
        <taxon>Ecdysozoa</taxon>
        <taxon>Nematoda</taxon>
        <taxon>Chromadorea</taxon>
        <taxon>Rhabditida</taxon>
        <taxon>Rhabditina</taxon>
        <taxon>Rhabditomorpha</taxon>
        <taxon>Rhabditoidea</taxon>
        <taxon>Rhabditidae</taxon>
        <taxon>Peloderinae</taxon>
        <taxon>Caenorhabditis</taxon>
    </lineage>
</organism>
<dbReference type="InParanoid" id="G5EEF5"/>
<reference evidence="7 8" key="1">
    <citation type="journal article" date="1998" name="Science">
        <title>Genome sequence of the nematode C. elegans: a platform for investigating biology.</title>
        <authorList>
            <consortium name="The C. elegans sequencing consortium"/>
            <person name="Sulson J.E."/>
            <person name="Waterston R."/>
        </authorList>
    </citation>
    <scope>NUCLEOTIDE SEQUENCE [LARGE SCALE GENOMIC DNA]</scope>
    <source>
        <strain evidence="7 8">Bristol N2</strain>
    </source>
</reference>
<dbReference type="WormBase" id="K04C1.6">
    <property type="protein sequence ID" value="CE18849"/>
    <property type="gene ID" value="WBGene00005193"/>
    <property type="gene designation" value="srg-36"/>
</dbReference>
<protein>
    <recommendedName>
        <fullName evidence="6">Serpentine receptor class gamma</fullName>
    </recommendedName>
</protein>
<evidence type="ECO:0000256" key="2">
    <source>
        <dbReference type="ARBA" id="ARBA00005692"/>
    </source>
</evidence>
<evidence type="ECO:0000256" key="4">
    <source>
        <dbReference type="ARBA" id="ARBA00022989"/>
    </source>
</evidence>
<evidence type="ECO:0000256" key="1">
    <source>
        <dbReference type="ARBA" id="ARBA00004141"/>
    </source>
</evidence>
<dbReference type="GO" id="GO:0040024">
    <property type="term" value="P:dauer larval development"/>
    <property type="evidence" value="ECO:0000316"/>
    <property type="project" value="WormBase"/>
</dbReference>
<dbReference type="PANTHER" id="PTHR31552">
    <property type="entry name" value="SERPENTINE RECEPTOR CLASS GAMMA"/>
    <property type="match status" value="1"/>
</dbReference>
<dbReference type="PIR" id="T23307">
    <property type="entry name" value="T23307"/>
</dbReference>
<dbReference type="AGR" id="WB:WBGene00005193"/>
<dbReference type="STRING" id="6239.K04C1.6.1"/>
<dbReference type="Pfam" id="PF02118">
    <property type="entry name" value="Srg"/>
    <property type="match status" value="1"/>
</dbReference>
<keyword evidence="5 6" id="KW-0472">Membrane</keyword>
<feature type="transmembrane region" description="Helical" evidence="6">
    <location>
        <begin position="225"/>
        <end position="256"/>
    </location>
</feature>
<dbReference type="FunCoup" id="G5EEF5">
    <property type="interactions" value="17"/>
</dbReference>
<dbReference type="OMA" id="ANIYTIM"/>
<proteinExistence type="inferred from homology"/>
<comment type="similarity">
    <text evidence="2 6">Belongs to the nematode receptor-like protein srg family.</text>
</comment>
<name>G5EEF5_CAEEL</name>
<feature type="transmembrane region" description="Helical" evidence="6">
    <location>
        <begin position="6"/>
        <end position="32"/>
    </location>
</feature>
<feature type="transmembrane region" description="Helical" evidence="6">
    <location>
        <begin position="101"/>
        <end position="119"/>
    </location>
</feature>
<dbReference type="GO" id="GO:0007606">
    <property type="term" value="P:sensory perception of chemical stimulus"/>
    <property type="evidence" value="ECO:0007669"/>
    <property type="project" value="UniProtKB-UniRule"/>
</dbReference>
<dbReference type="KEGG" id="cel:CELE_K04C1.6"/>
<dbReference type="SUPFAM" id="SSF81321">
    <property type="entry name" value="Family A G protein-coupled receptor-like"/>
    <property type="match status" value="1"/>
</dbReference>
<dbReference type="eggNOG" id="ENOG502TKKY">
    <property type="taxonomic scope" value="Eukaryota"/>
</dbReference>
<keyword evidence="7" id="KW-0675">Receptor</keyword>
<sequence length="332" mass="38518">MTLASLLRFIITSVYGAALLVLYTYVVIIIIAHKKSESSFRSSFYKLFIVGFFMNMMTYFNSLISLRLPQSNGINETLSNFFLTHNEHNMEVIFPVKVFHFLHYYFAYAQYIYNFFISLNRFSLITNPIKSELFWRKRFWWFVFAIFAIPWAFAVPILVGRSYYVYHSHGDYFFLDTTIKRSLIYTILAPTLSVITAMNSFLNFMSVRKVIILKLSGGRVPEKNLLQMSFVIFFIDIFLVILTLIKAIIIACGLSFKSESTDEILSWIVILIPFASDALTLTQPLLLLFFSKTVRRCCIWPFPCLKSLRSHRLIARNSVLVVRPFGAPTITG</sequence>
<evidence type="ECO:0000256" key="6">
    <source>
        <dbReference type="RuleBase" id="RU280813"/>
    </source>
</evidence>
<dbReference type="FunFam" id="1.20.1070.10:FF:000935">
    <property type="entry name" value="Serpentine receptor class gamma"/>
    <property type="match status" value="1"/>
</dbReference>
<evidence type="ECO:0000313" key="8">
    <source>
        <dbReference type="Proteomes" id="UP000001940"/>
    </source>
</evidence>
<evidence type="ECO:0000256" key="3">
    <source>
        <dbReference type="ARBA" id="ARBA00022692"/>
    </source>
</evidence>
<dbReference type="HOGENOM" id="CLU_069704_0_0_1"/>
<dbReference type="InterPro" id="IPR000609">
    <property type="entry name" value="7TM_GPCR_serpentine_rcpt_Srg"/>
</dbReference>
<dbReference type="AlphaFoldDB" id="G5EEF5"/>
<gene>
    <name evidence="7 9" type="primary">srg-36</name>
    <name evidence="7" type="ORF">CELE_K04C1.6</name>
    <name evidence="9" type="ORF">K04C1.6</name>
</gene>
<dbReference type="Proteomes" id="UP000001940">
    <property type="component" value="Chromosome X"/>
</dbReference>
<dbReference type="Gene3D" id="1.20.1070.10">
    <property type="entry name" value="Rhodopsin 7-helix transmembrane proteins"/>
    <property type="match status" value="1"/>
</dbReference>
<keyword evidence="8" id="KW-1185">Reference proteome</keyword>
<accession>G5EEF5</accession>
<evidence type="ECO:0000313" key="7">
    <source>
        <dbReference type="EMBL" id="CAA94216.1"/>
    </source>
</evidence>
<feature type="transmembrane region" description="Helical" evidence="6">
    <location>
        <begin position="183"/>
        <end position="204"/>
    </location>
</feature>
<feature type="transmembrane region" description="Helical" evidence="6">
    <location>
        <begin position="139"/>
        <end position="163"/>
    </location>
</feature>
<dbReference type="PANTHER" id="PTHR31552:SF28">
    <property type="entry name" value="SERPENTINE RECEPTOR CLASS GAMMA"/>
    <property type="match status" value="1"/>
</dbReference>
<dbReference type="PhylomeDB" id="G5EEF5"/>
<dbReference type="GO" id="GO:0016020">
    <property type="term" value="C:membrane"/>
    <property type="evidence" value="ECO:0007669"/>
    <property type="project" value="UniProtKB-SubCell"/>
</dbReference>
<dbReference type="GO" id="GO:0097730">
    <property type="term" value="C:non-motile cilium"/>
    <property type="evidence" value="ECO:0000314"/>
    <property type="project" value="WormBase"/>
</dbReference>
<feature type="transmembrane region" description="Helical" evidence="6">
    <location>
        <begin position="44"/>
        <end position="64"/>
    </location>
</feature>
<keyword evidence="3 6" id="KW-0812">Transmembrane</keyword>
<dbReference type="RefSeq" id="NP_510370.1">
    <property type="nucleotide sequence ID" value="NM_077969.2"/>
</dbReference>
<dbReference type="OrthoDB" id="5828859at2759"/>
<dbReference type="EMBL" id="BX284606">
    <property type="protein sequence ID" value="CAA94216.1"/>
    <property type="molecule type" value="Genomic_DNA"/>
</dbReference>
<dbReference type="PaxDb" id="6239-K04C1.6"/>
<dbReference type="GeneID" id="186981"/>
<dbReference type="GO" id="GO:0004888">
    <property type="term" value="F:transmembrane signaling receptor activity"/>
    <property type="evidence" value="ECO:0007669"/>
    <property type="project" value="InterPro"/>
</dbReference>
<feature type="transmembrane region" description="Helical" evidence="6">
    <location>
        <begin position="268"/>
        <end position="290"/>
    </location>
</feature>
<dbReference type="PRINTS" id="PR00698">
    <property type="entry name" value="TMPROTEINSRG"/>
</dbReference>
<dbReference type="CTD" id="186981"/>
<dbReference type="SMR" id="G5EEF5"/>
<comment type="subcellular location">
    <subcellularLocation>
        <location evidence="1">Membrane</location>
        <topology evidence="1">Multi-pass membrane protein</topology>
    </subcellularLocation>
</comment>
<keyword evidence="4 6" id="KW-1133">Transmembrane helix</keyword>
<evidence type="ECO:0000313" key="9">
    <source>
        <dbReference type="WormBase" id="K04C1.6"/>
    </source>
</evidence>
<evidence type="ECO:0000256" key="5">
    <source>
        <dbReference type="ARBA" id="ARBA00023136"/>
    </source>
</evidence>